<dbReference type="PANTHER" id="PTHR22911">
    <property type="entry name" value="ACYL-MALONYL CONDENSING ENZYME-RELATED"/>
    <property type="match status" value="1"/>
</dbReference>
<keyword evidence="2" id="KW-0812">Transmembrane</keyword>
<dbReference type="SUPFAM" id="SSF103481">
    <property type="entry name" value="Multidrug resistance efflux transporter EmrE"/>
    <property type="match status" value="2"/>
</dbReference>
<evidence type="ECO:0000259" key="3">
    <source>
        <dbReference type="Pfam" id="PF00892"/>
    </source>
</evidence>
<dbReference type="Proteomes" id="UP000505377">
    <property type="component" value="Chromosome"/>
</dbReference>
<keyword evidence="5" id="KW-1185">Reference proteome</keyword>
<dbReference type="KEGG" id="pbro:HOP40_31565"/>
<dbReference type="Pfam" id="PF00892">
    <property type="entry name" value="EamA"/>
    <property type="match status" value="2"/>
</dbReference>
<feature type="transmembrane region" description="Helical" evidence="2">
    <location>
        <begin position="186"/>
        <end position="208"/>
    </location>
</feature>
<dbReference type="InterPro" id="IPR037185">
    <property type="entry name" value="EmrE-like"/>
</dbReference>
<accession>A0A6M6JSH8</accession>
<feature type="transmembrane region" description="Helical" evidence="2">
    <location>
        <begin position="261"/>
        <end position="278"/>
    </location>
</feature>
<sequence length="317" mass="31233">MPATTSRAGAGLGLALASALSFGLSGPFAGALTSAGWSASGAVLVRLGGAAAILLVLLAVTRPGVLAALRADGPALLLYGVLAMAGVQLAFFSALQYLPVAIALLLEYLGPILVIAWVWVVRRSPPGPRTVLGAGVAIVGLALVVEVWSGSALRVEGLVWGLVAAVCQAAYFLIADRAGSTTPPLVLAGVGMTVGAVLIGLLGLVGVLPVVVDPSVTGVVLAGADVGWPVAAGLLVVVSTVVAYLTGVAALRRIGATRGSLVALLEVVVSAVASWLLLGQLLTPVQALGGALILAGVALTNTARPAALPDAALPGRA</sequence>
<feature type="transmembrane region" description="Helical" evidence="2">
    <location>
        <begin position="157"/>
        <end position="174"/>
    </location>
</feature>
<comment type="similarity">
    <text evidence="1">Belongs to the EamA transporter family.</text>
</comment>
<reference evidence="4 5" key="1">
    <citation type="submission" date="2020-05" db="EMBL/GenBank/DDBJ databases">
        <authorList>
            <person name="Mo P."/>
        </authorList>
    </citation>
    <scope>NUCLEOTIDE SEQUENCE [LARGE SCALE GENOMIC DNA]</scope>
    <source>
        <strain evidence="4 5">Gen01</strain>
    </source>
</reference>
<feature type="domain" description="EamA" evidence="3">
    <location>
        <begin position="11"/>
        <end position="145"/>
    </location>
</feature>
<feature type="domain" description="EamA" evidence="3">
    <location>
        <begin position="157"/>
        <end position="301"/>
    </location>
</feature>
<dbReference type="AlphaFoldDB" id="A0A6M6JSH8"/>
<feature type="transmembrane region" description="Helical" evidence="2">
    <location>
        <begin position="76"/>
        <end position="95"/>
    </location>
</feature>
<evidence type="ECO:0000256" key="2">
    <source>
        <dbReference type="SAM" id="Phobius"/>
    </source>
</evidence>
<feature type="transmembrane region" description="Helical" evidence="2">
    <location>
        <begin position="48"/>
        <end position="69"/>
    </location>
</feature>
<protein>
    <submittedName>
        <fullName evidence="4">EamA family transporter</fullName>
    </submittedName>
</protein>
<evidence type="ECO:0000313" key="4">
    <source>
        <dbReference type="EMBL" id="QJY51054.1"/>
    </source>
</evidence>
<gene>
    <name evidence="4" type="ORF">HOP40_31565</name>
</gene>
<evidence type="ECO:0000256" key="1">
    <source>
        <dbReference type="ARBA" id="ARBA00007362"/>
    </source>
</evidence>
<dbReference type="InterPro" id="IPR000620">
    <property type="entry name" value="EamA_dom"/>
</dbReference>
<dbReference type="EMBL" id="CP053564">
    <property type="protein sequence ID" value="QJY51054.1"/>
    <property type="molecule type" value="Genomic_DNA"/>
</dbReference>
<feature type="transmembrane region" description="Helical" evidence="2">
    <location>
        <begin position="101"/>
        <end position="120"/>
    </location>
</feature>
<name>A0A6M6JSH8_9PSEU</name>
<evidence type="ECO:0000313" key="5">
    <source>
        <dbReference type="Proteomes" id="UP000505377"/>
    </source>
</evidence>
<dbReference type="GO" id="GO:0016020">
    <property type="term" value="C:membrane"/>
    <property type="evidence" value="ECO:0007669"/>
    <property type="project" value="InterPro"/>
</dbReference>
<dbReference type="PANTHER" id="PTHR22911:SF79">
    <property type="entry name" value="MOBA-LIKE NTP TRANSFERASE DOMAIN-CONTAINING PROTEIN"/>
    <property type="match status" value="1"/>
</dbReference>
<keyword evidence="2" id="KW-1133">Transmembrane helix</keyword>
<feature type="transmembrane region" description="Helical" evidence="2">
    <location>
        <begin position="132"/>
        <end position="151"/>
    </location>
</feature>
<proteinExistence type="inferred from homology"/>
<feature type="transmembrane region" description="Helical" evidence="2">
    <location>
        <begin position="228"/>
        <end position="249"/>
    </location>
</feature>
<keyword evidence="2" id="KW-0472">Membrane</keyword>
<organism evidence="4 5">
    <name type="scientific">Pseudonocardia broussonetiae</name>
    <dbReference type="NCBI Taxonomy" id="2736640"/>
    <lineage>
        <taxon>Bacteria</taxon>
        <taxon>Bacillati</taxon>
        <taxon>Actinomycetota</taxon>
        <taxon>Actinomycetes</taxon>
        <taxon>Pseudonocardiales</taxon>
        <taxon>Pseudonocardiaceae</taxon>
        <taxon>Pseudonocardia</taxon>
    </lineage>
</organism>